<protein>
    <submittedName>
        <fullName evidence="1">Uncharacterized protein</fullName>
    </submittedName>
</protein>
<dbReference type="AlphaFoldDB" id="A0A5C5VPX3"/>
<keyword evidence="2" id="KW-1185">Reference proteome</keyword>
<reference evidence="1 2" key="1">
    <citation type="submission" date="2019-02" db="EMBL/GenBank/DDBJ databases">
        <title>Deep-cultivation of Planctomycetes and their phenomic and genomic characterization uncovers novel biology.</title>
        <authorList>
            <person name="Wiegand S."/>
            <person name="Jogler M."/>
            <person name="Boedeker C."/>
            <person name="Pinto D."/>
            <person name="Vollmers J."/>
            <person name="Rivas-Marin E."/>
            <person name="Kohn T."/>
            <person name="Peeters S.H."/>
            <person name="Heuer A."/>
            <person name="Rast P."/>
            <person name="Oberbeckmann S."/>
            <person name="Bunk B."/>
            <person name="Jeske O."/>
            <person name="Meyerdierks A."/>
            <person name="Storesund J.E."/>
            <person name="Kallscheuer N."/>
            <person name="Luecker S."/>
            <person name="Lage O.M."/>
            <person name="Pohl T."/>
            <person name="Merkel B.J."/>
            <person name="Hornburger P."/>
            <person name="Mueller R.-W."/>
            <person name="Bruemmer F."/>
            <person name="Labrenz M."/>
            <person name="Spormann A.M."/>
            <person name="Op Den Camp H."/>
            <person name="Overmann J."/>
            <person name="Amann R."/>
            <person name="Jetten M.S.M."/>
            <person name="Mascher T."/>
            <person name="Medema M.H."/>
            <person name="Devos D.P."/>
            <person name="Kaster A.-K."/>
            <person name="Ovreas L."/>
            <person name="Rohde M."/>
            <person name="Galperin M.Y."/>
            <person name="Jogler C."/>
        </authorList>
    </citation>
    <scope>NUCLEOTIDE SEQUENCE [LARGE SCALE GENOMIC DNA]</scope>
    <source>
        <strain evidence="1 2">Enr8</strain>
    </source>
</reference>
<name>A0A5C5VPX3_9BACT</name>
<evidence type="ECO:0000313" key="1">
    <source>
        <dbReference type="EMBL" id="TWT39672.1"/>
    </source>
</evidence>
<dbReference type="EMBL" id="SJPF01000001">
    <property type="protein sequence ID" value="TWT39672.1"/>
    <property type="molecule type" value="Genomic_DNA"/>
</dbReference>
<sequence>MNLRGVFALPREVGSARVGQGVVRPDAPYMKKKIRVQSGPVGWGKTNRMGQGDSRLVLYLRAHFPRLRFALLLLRLRWVGEFRCALSRKKNGPVQ</sequence>
<organism evidence="1 2">
    <name type="scientific">Blastopirellula retiformator</name>
    <dbReference type="NCBI Taxonomy" id="2527970"/>
    <lineage>
        <taxon>Bacteria</taxon>
        <taxon>Pseudomonadati</taxon>
        <taxon>Planctomycetota</taxon>
        <taxon>Planctomycetia</taxon>
        <taxon>Pirellulales</taxon>
        <taxon>Pirellulaceae</taxon>
        <taxon>Blastopirellula</taxon>
    </lineage>
</organism>
<dbReference type="Proteomes" id="UP000318878">
    <property type="component" value="Unassembled WGS sequence"/>
</dbReference>
<accession>A0A5C5VPX3</accession>
<proteinExistence type="predicted"/>
<gene>
    <name evidence="1" type="ORF">Enr8_13730</name>
</gene>
<comment type="caution">
    <text evidence="1">The sequence shown here is derived from an EMBL/GenBank/DDBJ whole genome shotgun (WGS) entry which is preliminary data.</text>
</comment>
<evidence type="ECO:0000313" key="2">
    <source>
        <dbReference type="Proteomes" id="UP000318878"/>
    </source>
</evidence>